<feature type="compositionally biased region" description="Pro residues" evidence="6">
    <location>
        <begin position="1"/>
        <end position="16"/>
    </location>
</feature>
<feature type="compositionally biased region" description="Pro residues" evidence="6">
    <location>
        <begin position="139"/>
        <end position="149"/>
    </location>
</feature>
<feature type="region of interest" description="Disordered" evidence="6">
    <location>
        <begin position="241"/>
        <end position="269"/>
    </location>
</feature>
<feature type="compositionally biased region" description="Low complexity" evidence="6">
    <location>
        <begin position="287"/>
        <end position="305"/>
    </location>
</feature>
<dbReference type="GO" id="GO:0017025">
    <property type="term" value="F:TBP-class protein binding"/>
    <property type="evidence" value="ECO:0007669"/>
    <property type="project" value="TreeGrafter"/>
</dbReference>
<dbReference type="GO" id="GO:0005669">
    <property type="term" value="C:transcription factor TFIID complex"/>
    <property type="evidence" value="ECO:0007669"/>
    <property type="project" value="InterPro"/>
</dbReference>
<dbReference type="AlphaFoldDB" id="A0A6N2C048"/>
<gene>
    <name evidence="8" type="ORF">EJD97_003048</name>
</gene>
<feature type="compositionally biased region" description="Low complexity" evidence="6">
    <location>
        <begin position="344"/>
        <end position="363"/>
    </location>
</feature>
<feature type="compositionally biased region" description="Low complexity" evidence="6">
    <location>
        <begin position="182"/>
        <end position="193"/>
    </location>
</feature>
<evidence type="ECO:0000256" key="4">
    <source>
        <dbReference type="ARBA" id="ARBA00023163"/>
    </source>
</evidence>
<feature type="compositionally biased region" description="Polar residues" evidence="6">
    <location>
        <begin position="104"/>
        <end position="122"/>
    </location>
</feature>
<sequence>MEQSQPPPTTPAPEPATPISQPTEPIPASSPALPPPSSAPISQLPSTTTTTSVASQPLNLNPTTTTTTSATKTTTTTTTSSGTKTITTTTTTISPGGTITAAAVQQQNPSASTSQQNAQTRQPFGRPWQQPSPFQHFSLPPPPPPPPPHSSSSSSSVSSSSVSMQNQNPRGGMAMGVPAHHPSSSFSSLTTPSYGQQFGGLGRNLPDSTPPTSTTSQVRQPIQGMHGMGMMGSLGSTSPMRPAGISPQQLRPVSSAIRPQTSIGSQSAATQNFQGHSMLRVQSVGFPPSQSHTTTSQSPRTQTQPWLSSGAPGKPPLPTPSLRPQINPQSLHQRSHILAAHQHTVTTTSSSQQSQPSTSSQSQDHLGQQMPPSRIQQSLSNQPLGRGQGLGIQRPSSHALMQPTAVQPGLPSKAATSLEMGDPCTRILSKRSIQEIVTQIDPSEKLDAEVEDILVDIAEEFVESITTFGCSLAKHRKSNTLEAKDILLHLERNWNMTLPGFGGDEIRAYKKPLTSDIHKERIAAIKKSTLVAEMTNAKGPTQTGGNMKSHLAKNAANIMGSPNAKT</sequence>
<evidence type="ECO:0000256" key="2">
    <source>
        <dbReference type="ARBA" id="ARBA00007530"/>
    </source>
</evidence>
<name>A0A6N2C048_SOLCI</name>
<feature type="compositionally biased region" description="Polar residues" evidence="6">
    <location>
        <begin position="246"/>
        <end position="269"/>
    </location>
</feature>
<dbReference type="EMBL" id="RXGB01001403">
    <property type="protein sequence ID" value="TMW99100.1"/>
    <property type="molecule type" value="Genomic_DNA"/>
</dbReference>
<keyword evidence="4" id="KW-0804">Transcription</keyword>
<feature type="compositionally biased region" description="Polar residues" evidence="6">
    <location>
        <begin position="364"/>
        <end position="383"/>
    </location>
</feature>
<feature type="domain" description="Transcription initiation factor TFIID subunit 12" evidence="7">
    <location>
        <begin position="429"/>
        <end position="496"/>
    </location>
</feature>
<feature type="region of interest" description="Disordered" evidence="6">
    <location>
        <begin position="283"/>
        <end position="327"/>
    </location>
</feature>
<comment type="caution">
    <text evidence="8">The sequence shown here is derived from an EMBL/GenBank/DDBJ whole genome shotgun (WGS) entry which is preliminary data.</text>
</comment>
<feature type="compositionally biased region" description="Low complexity" evidence="6">
    <location>
        <begin position="206"/>
        <end position="216"/>
    </location>
</feature>
<dbReference type="GO" id="GO:0003677">
    <property type="term" value="F:DNA binding"/>
    <property type="evidence" value="ECO:0007669"/>
    <property type="project" value="TreeGrafter"/>
</dbReference>
<feature type="compositionally biased region" description="Polar residues" evidence="6">
    <location>
        <begin position="47"/>
        <end position="61"/>
    </location>
</feature>
<dbReference type="PANTHER" id="PTHR12264">
    <property type="entry name" value="TRANSCRIPTION INITIATION FACTOR TFIID SUBUNIT 12"/>
    <property type="match status" value="1"/>
</dbReference>
<dbReference type="SUPFAM" id="SSF47113">
    <property type="entry name" value="Histone-fold"/>
    <property type="match status" value="1"/>
</dbReference>
<dbReference type="FunFam" id="1.10.20.10:FF:000011">
    <property type="entry name" value="Transcription initiation factor TFIID subunit 12"/>
    <property type="match status" value="1"/>
</dbReference>
<evidence type="ECO:0000256" key="5">
    <source>
        <dbReference type="ARBA" id="ARBA00023242"/>
    </source>
</evidence>
<dbReference type="GO" id="GO:0046982">
    <property type="term" value="F:protein heterodimerization activity"/>
    <property type="evidence" value="ECO:0007669"/>
    <property type="project" value="InterPro"/>
</dbReference>
<proteinExistence type="inferred from homology"/>
<dbReference type="CDD" id="cd07981">
    <property type="entry name" value="HFD_TAF12"/>
    <property type="match status" value="1"/>
</dbReference>
<evidence type="ECO:0000256" key="1">
    <source>
        <dbReference type="ARBA" id="ARBA00004123"/>
    </source>
</evidence>
<evidence type="ECO:0000259" key="7">
    <source>
        <dbReference type="Pfam" id="PF03847"/>
    </source>
</evidence>
<accession>A0A6N2C048</accession>
<dbReference type="GO" id="GO:0000124">
    <property type="term" value="C:SAGA complex"/>
    <property type="evidence" value="ECO:0007669"/>
    <property type="project" value="InterPro"/>
</dbReference>
<evidence type="ECO:0000256" key="6">
    <source>
        <dbReference type="SAM" id="MobiDB-lite"/>
    </source>
</evidence>
<organism evidence="8">
    <name type="scientific">Solanum chilense</name>
    <name type="common">Tomato</name>
    <name type="synonym">Lycopersicon chilense</name>
    <dbReference type="NCBI Taxonomy" id="4083"/>
    <lineage>
        <taxon>Eukaryota</taxon>
        <taxon>Viridiplantae</taxon>
        <taxon>Streptophyta</taxon>
        <taxon>Embryophyta</taxon>
        <taxon>Tracheophyta</taxon>
        <taxon>Spermatophyta</taxon>
        <taxon>Magnoliopsida</taxon>
        <taxon>eudicotyledons</taxon>
        <taxon>Gunneridae</taxon>
        <taxon>Pentapetalae</taxon>
        <taxon>asterids</taxon>
        <taxon>lamiids</taxon>
        <taxon>Solanales</taxon>
        <taxon>Solanaceae</taxon>
        <taxon>Solanoideae</taxon>
        <taxon>Solaneae</taxon>
        <taxon>Solanum</taxon>
        <taxon>Solanum subgen. Lycopersicon</taxon>
    </lineage>
</organism>
<keyword evidence="5" id="KW-0539">Nucleus</keyword>
<feature type="region of interest" description="Disordered" evidence="6">
    <location>
        <begin position="1"/>
        <end position="219"/>
    </location>
</feature>
<evidence type="ECO:0000313" key="8">
    <source>
        <dbReference type="EMBL" id="TMW99100.1"/>
    </source>
</evidence>
<dbReference type="Pfam" id="PF03847">
    <property type="entry name" value="TFIID_20kDa"/>
    <property type="match status" value="1"/>
</dbReference>
<dbReference type="InterPro" id="IPR003228">
    <property type="entry name" value="TFIID_TAF12_dom"/>
</dbReference>
<feature type="compositionally biased region" description="Low complexity" evidence="6">
    <location>
        <begin position="62"/>
        <end position="103"/>
    </location>
</feature>
<protein>
    <recommendedName>
        <fullName evidence="7">Transcription initiation factor TFIID subunit 12 domain-containing protein</fullName>
    </recommendedName>
</protein>
<comment type="similarity">
    <text evidence="2">Belongs to the TAF12 family.</text>
</comment>
<keyword evidence="3" id="KW-0805">Transcription regulation</keyword>
<feature type="region of interest" description="Disordered" evidence="6">
    <location>
        <begin position="343"/>
        <end position="394"/>
    </location>
</feature>
<comment type="subcellular location">
    <subcellularLocation>
        <location evidence="1">Nucleus</location>
    </subcellularLocation>
</comment>
<dbReference type="GO" id="GO:0051123">
    <property type="term" value="P:RNA polymerase II preinitiation complex assembly"/>
    <property type="evidence" value="ECO:0007669"/>
    <property type="project" value="TreeGrafter"/>
</dbReference>
<dbReference type="InterPro" id="IPR009072">
    <property type="entry name" value="Histone-fold"/>
</dbReference>
<dbReference type="InterPro" id="IPR037794">
    <property type="entry name" value="TAF12"/>
</dbReference>
<evidence type="ECO:0000256" key="3">
    <source>
        <dbReference type="ARBA" id="ARBA00023015"/>
    </source>
</evidence>
<feature type="compositionally biased region" description="Low complexity" evidence="6">
    <location>
        <begin position="150"/>
        <end position="163"/>
    </location>
</feature>
<dbReference type="PANTHER" id="PTHR12264:SF21">
    <property type="entry name" value="TRANSCRIPTION INITIATION FACTOR TFIID SUBUNIT 12"/>
    <property type="match status" value="1"/>
</dbReference>
<reference evidence="8" key="1">
    <citation type="submission" date="2019-05" db="EMBL/GenBank/DDBJ databases">
        <title>The de novo reference genome and transcriptome assemblies of the wild tomato species Solanum chilense.</title>
        <authorList>
            <person name="Stam R."/>
            <person name="Nosenko T."/>
            <person name="Hoerger A.C."/>
            <person name="Stephan W."/>
            <person name="Seidel M.A."/>
            <person name="Kuhn J.M.M."/>
            <person name="Haberer G."/>
            <person name="Tellier A."/>
        </authorList>
    </citation>
    <scope>NUCLEOTIDE SEQUENCE</scope>
    <source>
        <tissue evidence="8">Mature leaves</tissue>
    </source>
</reference>
<dbReference type="Gene3D" id="1.10.20.10">
    <property type="entry name" value="Histone, subunit A"/>
    <property type="match status" value="1"/>
</dbReference>